<evidence type="ECO:0000256" key="10">
    <source>
        <dbReference type="ARBA" id="ARBA00062515"/>
    </source>
</evidence>
<evidence type="ECO:0000256" key="1">
    <source>
        <dbReference type="ARBA" id="ARBA00004236"/>
    </source>
</evidence>
<evidence type="ECO:0000256" key="8">
    <source>
        <dbReference type="ARBA" id="ARBA00023245"/>
    </source>
</evidence>
<feature type="signal peptide" evidence="14">
    <location>
        <begin position="1"/>
        <end position="18"/>
    </location>
</feature>
<sequence length="247" mass="27606">MKKILFSLSLLAMGHAYAEDTITVYAAASLTNVLAELDQKYEKKNNIKIKTSYAGSSTLAKQIEAGAPANLFISADEQWMNYLQDKKLIDPKNRKNLLGNRLVLISPKNQNIQFKMTPSFDPTTAFKGKLCTGDTKSVPVGKYAKQALTSLQWWEKIQPRLVQAEDVRVALNFVARGECNVGIVYLTDAAISPDVKVIAEFPLNTHTPIVYPMGMVKPTPETVKFYQYLQSNEAKTIFKKYGFSVLN</sequence>
<evidence type="ECO:0000313" key="16">
    <source>
        <dbReference type="Proteomes" id="UP000887320"/>
    </source>
</evidence>
<name>A0A8X8KEI1_ACIGI</name>
<keyword evidence="5 13" id="KW-0479">Metal-binding</keyword>
<keyword evidence="4" id="KW-1003">Cell membrane</keyword>
<dbReference type="InterPro" id="IPR010916">
    <property type="entry name" value="TonB_box_CS"/>
</dbReference>
<keyword evidence="13" id="KW-0500">Molybdenum</keyword>
<evidence type="ECO:0000256" key="14">
    <source>
        <dbReference type="SAM" id="SignalP"/>
    </source>
</evidence>
<reference evidence="15" key="1">
    <citation type="submission" date="2021-07" db="EMBL/GenBank/DDBJ databases">
        <authorList>
            <person name="Fernandez M."/>
            <person name="Pereira P."/>
            <person name="Torres Tejerizo G.A."/>
            <person name="Gonzalez P."/>
            <person name="Agostini E."/>
        </authorList>
    </citation>
    <scope>NUCLEOTIDE SEQUENCE</scope>
    <source>
        <strain evidence="15">SFC 500-1A</strain>
    </source>
</reference>
<dbReference type="Gene3D" id="3.40.190.10">
    <property type="entry name" value="Periplasmic binding protein-like II"/>
    <property type="match status" value="2"/>
</dbReference>
<feature type="binding site" evidence="13">
    <location>
        <position position="167"/>
    </location>
    <ligand>
        <name>molybdate</name>
        <dbReference type="ChEBI" id="CHEBI:36264"/>
    </ligand>
</feature>
<comment type="function">
    <text evidence="9">Involved in the transport of molybdenum into the cell. Part of the binding-protein-dependent transport system ModABCD.</text>
</comment>
<evidence type="ECO:0000256" key="2">
    <source>
        <dbReference type="ARBA" id="ARBA00009175"/>
    </source>
</evidence>
<evidence type="ECO:0000256" key="12">
    <source>
        <dbReference type="ARBA" id="ARBA00078141"/>
    </source>
</evidence>
<dbReference type="GO" id="GO:0030288">
    <property type="term" value="C:outer membrane-bounded periplasmic space"/>
    <property type="evidence" value="ECO:0007669"/>
    <property type="project" value="TreeGrafter"/>
</dbReference>
<dbReference type="PIRSF" id="PIRSF004846">
    <property type="entry name" value="ModA"/>
    <property type="match status" value="1"/>
</dbReference>
<accession>A0A8X8KEI1</accession>
<dbReference type="InterPro" id="IPR005950">
    <property type="entry name" value="ModA"/>
</dbReference>
<keyword evidence="8" id="KW-0826">Tungsten</keyword>
<dbReference type="PROSITE" id="PS00430">
    <property type="entry name" value="TONB_DEPENDENT_REC_1"/>
    <property type="match status" value="1"/>
</dbReference>
<dbReference type="NCBIfam" id="TIGR01256">
    <property type="entry name" value="modA"/>
    <property type="match status" value="1"/>
</dbReference>
<feature type="binding site" evidence="13">
    <location>
        <position position="185"/>
    </location>
    <ligand>
        <name>molybdate</name>
        <dbReference type="ChEBI" id="CHEBI:36264"/>
    </ligand>
</feature>
<dbReference type="PANTHER" id="PTHR30632:SF17">
    <property type="entry name" value="MOLYBDATE-BINDING PROTEIN MODA"/>
    <property type="match status" value="1"/>
</dbReference>
<organism evidence="15 16">
    <name type="scientific">Acinetobacter guillouiae</name>
    <name type="common">Acinetobacter genomosp. 11</name>
    <dbReference type="NCBI Taxonomy" id="106649"/>
    <lineage>
        <taxon>Bacteria</taxon>
        <taxon>Pseudomonadati</taxon>
        <taxon>Pseudomonadota</taxon>
        <taxon>Gammaproteobacteria</taxon>
        <taxon>Moraxellales</taxon>
        <taxon>Moraxellaceae</taxon>
        <taxon>Acinetobacter</taxon>
    </lineage>
</organism>
<evidence type="ECO:0000256" key="6">
    <source>
        <dbReference type="ARBA" id="ARBA00022729"/>
    </source>
</evidence>
<evidence type="ECO:0000256" key="4">
    <source>
        <dbReference type="ARBA" id="ARBA00022475"/>
    </source>
</evidence>
<comment type="subunit">
    <text evidence="10">The complex is composed of two ATP-binding proteins (ModC), two transmembrane proteins (ModB) and a solute-binding protein (ModA).</text>
</comment>
<dbReference type="SUPFAM" id="SSF53850">
    <property type="entry name" value="Periplasmic binding protein-like II"/>
    <property type="match status" value="1"/>
</dbReference>
<dbReference type="Proteomes" id="UP000887320">
    <property type="component" value="Unassembled WGS sequence"/>
</dbReference>
<evidence type="ECO:0000256" key="3">
    <source>
        <dbReference type="ARBA" id="ARBA00022448"/>
    </source>
</evidence>
<keyword evidence="3" id="KW-0813">Transport</keyword>
<dbReference type="GO" id="GO:0030973">
    <property type="term" value="F:molybdate ion binding"/>
    <property type="evidence" value="ECO:0007669"/>
    <property type="project" value="TreeGrafter"/>
</dbReference>
<evidence type="ECO:0000256" key="11">
    <source>
        <dbReference type="ARBA" id="ARBA00073171"/>
    </source>
</evidence>
<feature type="binding site" evidence="13">
    <location>
        <position position="56"/>
    </location>
    <ligand>
        <name>molybdate</name>
        <dbReference type="ChEBI" id="CHEBI:36264"/>
    </ligand>
</feature>
<comment type="similarity">
    <text evidence="2">Belongs to the bacterial solute-binding protein ModA family.</text>
</comment>
<dbReference type="PANTHER" id="PTHR30632">
    <property type="entry name" value="MOLYBDATE-BINDING PERIPLASMIC PROTEIN"/>
    <property type="match status" value="1"/>
</dbReference>
<evidence type="ECO:0000256" key="9">
    <source>
        <dbReference type="ARBA" id="ARBA00056002"/>
    </source>
</evidence>
<feature type="binding site" evidence="13">
    <location>
        <position position="29"/>
    </location>
    <ligand>
        <name>molybdate</name>
        <dbReference type="ChEBI" id="CHEBI:36264"/>
    </ligand>
</feature>
<dbReference type="RefSeq" id="WP_034614135.1">
    <property type="nucleotide sequence ID" value="NZ_JAHWXT010000001.1"/>
</dbReference>
<dbReference type="InterPro" id="IPR050682">
    <property type="entry name" value="ModA/WtpA"/>
</dbReference>
<keyword evidence="7" id="KW-0472">Membrane</keyword>
<dbReference type="Pfam" id="PF13531">
    <property type="entry name" value="SBP_bac_11"/>
    <property type="match status" value="1"/>
</dbReference>
<dbReference type="GO" id="GO:0015689">
    <property type="term" value="P:molybdate ion transport"/>
    <property type="evidence" value="ECO:0007669"/>
    <property type="project" value="InterPro"/>
</dbReference>
<evidence type="ECO:0000256" key="13">
    <source>
        <dbReference type="PIRSR" id="PIRSR004846-1"/>
    </source>
</evidence>
<protein>
    <recommendedName>
        <fullName evidence="11">Molybdate-binding protein ModA</fullName>
    </recommendedName>
    <alternativeName>
        <fullName evidence="12">Molybdate/tungstate-binding protein ModA</fullName>
    </alternativeName>
</protein>
<dbReference type="AlphaFoldDB" id="A0A8X8KEI1"/>
<dbReference type="GO" id="GO:0005886">
    <property type="term" value="C:plasma membrane"/>
    <property type="evidence" value="ECO:0007669"/>
    <property type="project" value="UniProtKB-SubCell"/>
</dbReference>
<dbReference type="EMBL" id="JAHWXT010000001">
    <property type="protein sequence ID" value="MCF0263885.1"/>
    <property type="molecule type" value="Genomic_DNA"/>
</dbReference>
<feature type="chain" id="PRO_5036467590" description="Molybdate-binding protein ModA" evidence="14">
    <location>
        <begin position="19"/>
        <end position="247"/>
    </location>
</feature>
<proteinExistence type="inferred from homology"/>
<comment type="caution">
    <text evidence="15">The sequence shown here is derived from an EMBL/GenBank/DDBJ whole genome shotgun (WGS) entry which is preliminary data.</text>
</comment>
<evidence type="ECO:0000313" key="15">
    <source>
        <dbReference type="EMBL" id="MCF0263885.1"/>
    </source>
</evidence>
<dbReference type="FunFam" id="3.40.190.10:FF:000030">
    <property type="entry name" value="Molybdate ABC transporter substrate-binding protein"/>
    <property type="match status" value="1"/>
</dbReference>
<dbReference type="GO" id="GO:0046872">
    <property type="term" value="F:metal ion binding"/>
    <property type="evidence" value="ECO:0007669"/>
    <property type="project" value="UniProtKB-KW"/>
</dbReference>
<dbReference type="NCBIfam" id="NF007958">
    <property type="entry name" value="PRK10677.1"/>
    <property type="match status" value="1"/>
</dbReference>
<comment type="subcellular location">
    <subcellularLocation>
        <location evidence="1">Cell membrane</location>
    </subcellularLocation>
</comment>
<keyword evidence="6 14" id="KW-0732">Signal</keyword>
<evidence type="ECO:0000256" key="7">
    <source>
        <dbReference type="ARBA" id="ARBA00023136"/>
    </source>
</evidence>
<gene>
    <name evidence="15" type="primary">modA</name>
    <name evidence="15" type="ORF">KW868_05305</name>
</gene>
<dbReference type="CDD" id="cd13536">
    <property type="entry name" value="PBP2_EcModA"/>
    <property type="match status" value="1"/>
</dbReference>
<evidence type="ECO:0000256" key="5">
    <source>
        <dbReference type="ARBA" id="ARBA00022723"/>
    </source>
</evidence>